<keyword evidence="5 6" id="KW-0234">DNA repair</keyword>
<dbReference type="HAMAP" id="MF_00031">
    <property type="entry name" value="DNA_HJ_migration_RuvA"/>
    <property type="match status" value="1"/>
</dbReference>
<keyword evidence="2 6" id="KW-0227">DNA damage</keyword>
<dbReference type="CDD" id="cd14332">
    <property type="entry name" value="UBA_RuvA_C"/>
    <property type="match status" value="1"/>
</dbReference>
<dbReference type="SUPFAM" id="SSF50249">
    <property type="entry name" value="Nucleic acid-binding proteins"/>
    <property type="match status" value="1"/>
</dbReference>
<feature type="region of interest" description="Domain III" evidence="6">
    <location>
        <begin position="147"/>
        <end position="198"/>
    </location>
</feature>
<dbReference type="Pfam" id="PF01330">
    <property type="entry name" value="RuvA_N"/>
    <property type="match status" value="1"/>
</dbReference>
<organism evidence="8 9">
    <name type="scientific">Imperialibacter roseus</name>
    <dbReference type="NCBI Taxonomy" id="1324217"/>
    <lineage>
        <taxon>Bacteria</taxon>
        <taxon>Pseudomonadati</taxon>
        <taxon>Bacteroidota</taxon>
        <taxon>Cytophagia</taxon>
        <taxon>Cytophagales</taxon>
        <taxon>Flammeovirgaceae</taxon>
        <taxon>Imperialibacter</taxon>
    </lineage>
</organism>
<comment type="subcellular location">
    <subcellularLocation>
        <location evidence="6">Cytoplasm</location>
    </subcellularLocation>
</comment>
<comment type="similarity">
    <text evidence="6">Belongs to the RuvA family.</text>
</comment>
<comment type="subunit">
    <text evidence="6">Homotetramer. Forms an RuvA(8)-RuvB(12)-Holliday junction (HJ) complex. HJ DNA is sandwiched between 2 RuvA tetramers; dsDNA enters through RuvA and exits via RuvB. An RuvB hexamer assembles on each DNA strand where it exits the tetramer. Each RuvB hexamer is contacted by two RuvA subunits (via domain III) on 2 adjacent RuvB subunits; this complex drives branch migration. In the full resolvosome a probable DNA-RuvA(4)-RuvB(12)-RuvC(2) complex forms which resolves the HJ.</text>
</comment>
<dbReference type="InterPro" id="IPR013849">
    <property type="entry name" value="DNA_helicase_Holl-junc_RuvA_I"/>
</dbReference>
<reference evidence="8 9" key="1">
    <citation type="journal article" date="2023" name="Microbiol. Resour. Announc.">
        <title>Complete Genome Sequence of Imperialibacter roseus strain P4T.</title>
        <authorList>
            <person name="Tizabi D.R."/>
            <person name="Bachvaroff T."/>
            <person name="Hill R.T."/>
        </authorList>
    </citation>
    <scope>NUCLEOTIDE SEQUENCE [LARGE SCALE GENOMIC DNA]</scope>
    <source>
        <strain evidence="8 9">P4T</strain>
    </source>
</reference>
<keyword evidence="9" id="KW-1185">Reference proteome</keyword>
<dbReference type="Gene3D" id="1.10.8.10">
    <property type="entry name" value="DNA helicase RuvA subunit, C-terminal domain"/>
    <property type="match status" value="1"/>
</dbReference>
<name>A0ABZ0INH9_9BACT</name>
<feature type="domain" description="Helix-hairpin-helix DNA-binding motif class 1" evidence="7">
    <location>
        <begin position="72"/>
        <end position="91"/>
    </location>
</feature>
<accession>A0ABZ0INH9</accession>
<evidence type="ECO:0000256" key="6">
    <source>
        <dbReference type="HAMAP-Rule" id="MF_00031"/>
    </source>
</evidence>
<dbReference type="NCBIfam" id="TIGR00084">
    <property type="entry name" value="ruvA"/>
    <property type="match status" value="1"/>
</dbReference>
<dbReference type="EMBL" id="CP136051">
    <property type="protein sequence ID" value="WOK05530.1"/>
    <property type="molecule type" value="Genomic_DNA"/>
</dbReference>
<gene>
    <name evidence="6 8" type="primary">ruvA</name>
    <name evidence="8" type="ORF">RT717_20865</name>
</gene>
<protein>
    <recommendedName>
        <fullName evidence="6">Holliday junction branch migration complex subunit RuvA</fullName>
    </recommendedName>
</protein>
<dbReference type="InterPro" id="IPR036267">
    <property type="entry name" value="RuvA_C_sf"/>
</dbReference>
<evidence type="ECO:0000256" key="5">
    <source>
        <dbReference type="ARBA" id="ARBA00023204"/>
    </source>
</evidence>
<dbReference type="InterPro" id="IPR012340">
    <property type="entry name" value="NA-bd_OB-fold"/>
</dbReference>
<comment type="function">
    <text evidence="6">The RuvA-RuvB-RuvC complex processes Holliday junction (HJ) DNA during genetic recombination and DNA repair, while the RuvA-RuvB complex plays an important role in the rescue of blocked DNA replication forks via replication fork reversal (RFR). RuvA specifically binds to HJ cruciform DNA, conferring on it an open structure. The RuvB hexamer acts as an ATP-dependent pump, pulling dsDNA into and through the RuvAB complex. HJ branch migration allows RuvC to scan DNA until it finds its consensus sequence, where it cleaves and resolves the cruciform DNA.</text>
</comment>
<dbReference type="InterPro" id="IPR000085">
    <property type="entry name" value="RuvA"/>
</dbReference>
<dbReference type="Pfam" id="PF14520">
    <property type="entry name" value="HHH_5"/>
    <property type="match status" value="1"/>
</dbReference>
<comment type="caution">
    <text evidence="6">Lacks conserved residue(s) required for the propagation of feature annotation.</text>
</comment>
<dbReference type="InterPro" id="IPR011114">
    <property type="entry name" value="RuvA_C"/>
</dbReference>
<dbReference type="InterPro" id="IPR003583">
    <property type="entry name" value="Hlx-hairpin-Hlx_DNA-bd_motif"/>
</dbReference>
<dbReference type="SUPFAM" id="SSF46929">
    <property type="entry name" value="DNA helicase RuvA subunit, C-terminal domain"/>
    <property type="match status" value="1"/>
</dbReference>
<evidence type="ECO:0000313" key="8">
    <source>
        <dbReference type="EMBL" id="WOK05530.1"/>
    </source>
</evidence>
<sequence>MITYLKGKYIEKEPNHTVMEVNGIGYEVRISLNTFSQIKNLESGILQTHLQVKEDAHILFGFAEMQEKQRFLDLISINGVGPGTALMILSSLTPSEIHEAIVSEDVNLIQRVKGVGAKTAQRIILELKDKLKKEDVFEKSPSGTGVRSNSLRNEALSALLVLGFPKAQAEKNIDLIIKEKGGGVTLEELIRLALKNSR</sequence>
<keyword evidence="3 6" id="KW-0238">DNA-binding</keyword>
<dbReference type="SUPFAM" id="SSF47781">
    <property type="entry name" value="RuvA domain 2-like"/>
    <property type="match status" value="1"/>
</dbReference>
<comment type="domain">
    <text evidence="6">Has three domains with a flexible linker between the domains II and III and assumes an 'L' shape. Domain III is highly mobile and contacts RuvB.</text>
</comment>
<keyword evidence="1 6" id="KW-0963">Cytoplasm</keyword>
<evidence type="ECO:0000256" key="3">
    <source>
        <dbReference type="ARBA" id="ARBA00023125"/>
    </source>
</evidence>
<dbReference type="InterPro" id="IPR010994">
    <property type="entry name" value="RuvA_2-like"/>
</dbReference>
<dbReference type="Gene3D" id="2.40.50.140">
    <property type="entry name" value="Nucleic acid-binding proteins"/>
    <property type="match status" value="1"/>
</dbReference>
<dbReference type="GO" id="GO:0003678">
    <property type="term" value="F:DNA helicase activity"/>
    <property type="evidence" value="ECO:0007669"/>
    <property type="project" value="UniProtKB-EC"/>
</dbReference>
<evidence type="ECO:0000256" key="1">
    <source>
        <dbReference type="ARBA" id="ARBA00022490"/>
    </source>
</evidence>
<feature type="domain" description="Helix-hairpin-helix DNA-binding motif class 1" evidence="7">
    <location>
        <begin position="107"/>
        <end position="126"/>
    </location>
</feature>
<dbReference type="Pfam" id="PF07499">
    <property type="entry name" value="RuvA_C"/>
    <property type="match status" value="1"/>
</dbReference>
<evidence type="ECO:0000313" key="9">
    <source>
        <dbReference type="Proteomes" id="UP001302349"/>
    </source>
</evidence>
<keyword evidence="4 6" id="KW-0233">DNA recombination</keyword>
<dbReference type="Proteomes" id="UP001302349">
    <property type="component" value="Chromosome"/>
</dbReference>
<evidence type="ECO:0000259" key="7">
    <source>
        <dbReference type="SMART" id="SM00278"/>
    </source>
</evidence>
<dbReference type="RefSeq" id="WP_152001009.1">
    <property type="nucleotide sequence ID" value="NZ_CP136051.1"/>
</dbReference>
<proteinExistence type="inferred from homology"/>
<dbReference type="GO" id="GO:0016787">
    <property type="term" value="F:hydrolase activity"/>
    <property type="evidence" value="ECO:0007669"/>
    <property type="project" value="UniProtKB-KW"/>
</dbReference>
<evidence type="ECO:0000256" key="2">
    <source>
        <dbReference type="ARBA" id="ARBA00022763"/>
    </source>
</evidence>
<dbReference type="Gene3D" id="1.10.150.20">
    <property type="entry name" value="5' to 3' exonuclease, C-terminal subdomain"/>
    <property type="match status" value="1"/>
</dbReference>
<keyword evidence="8" id="KW-0378">Hydrolase</keyword>
<evidence type="ECO:0000256" key="4">
    <source>
        <dbReference type="ARBA" id="ARBA00023172"/>
    </source>
</evidence>
<dbReference type="SMART" id="SM00278">
    <property type="entry name" value="HhH1"/>
    <property type="match status" value="2"/>
</dbReference>